<name>A0A537J6F7_9BACT</name>
<organism evidence="1 2">
    <name type="scientific">Candidatus Segetimicrobium genomatis</name>
    <dbReference type="NCBI Taxonomy" id="2569760"/>
    <lineage>
        <taxon>Bacteria</taxon>
        <taxon>Bacillati</taxon>
        <taxon>Candidatus Sysuimicrobiota</taxon>
        <taxon>Candidatus Sysuimicrobiia</taxon>
        <taxon>Candidatus Sysuimicrobiales</taxon>
        <taxon>Candidatus Segetimicrobiaceae</taxon>
        <taxon>Candidatus Segetimicrobium</taxon>
    </lineage>
</organism>
<dbReference type="AlphaFoldDB" id="A0A537J6F7"/>
<proteinExistence type="predicted"/>
<accession>A0A537J6F7</accession>
<comment type="caution">
    <text evidence="1">The sequence shown here is derived from an EMBL/GenBank/DDBJ whole genome shotgun (WGS) entry which is preliminary data.</text>
</comment>
<feature type="non-terminal residue" evidence="1">
    <location>
        <position position="147"/>
    </location>
</feature>
<dbReference type="Proteomes" id="UP000320048">
    <property type="component" value="Unassembled WGS sequence"/>
</dbReference>
<protein>
    <submittedName>
        <fullName evidence="1">Uncharacterized protein</fullName>
    </submittedName>
</protein>
<evidence type="ECO:0000313" key="1">
    <source>
        <dbReference type="EMBL" id="TMI79063.1"/>
    </source>
</evidence>
<gene>
    <name evidence="1" type="ORF">E6H04_11245</name>
</gene>
<evidence type="ECO:0000313" key="2">
    <source>
        <dbReference type="Proteomes" id="UP000320048"/>
    </source>
</evidence>
<reference evidence="1 2" key="1">
    <citation type="journal article" date="2019" name="Nat. Microbiol.">
        <title>Mediterranean grassland soil C-N compound turnover is dependent on rainfall and depth, and is mediated by genomically divergent microorganisms.</title>
        <authorList>
            <person name="Diamond S."/>
            <person name="Andeer P.F."/>
            <person name="Li Z."/>
            <person name="Crits-Christoph A."/>
            <person name="Burstein D."/>
            <person name="Anantharaman K."/>
            <person name="Lane K.R."/>
            <person name="Thomas B.C."/>
            <person name="Pan C."/>
            <person name="Northen T.R."/>
            <person name="Banfield J.F."/>
        </authorList>
    </citation>
    <scope>NUCLEOTIDE SEQUENCE [LARGE SCALE GENOMIC DNA]</scope>
    <source>
        <strain evidence="1">NP_7</strain>
    </source>
</reference>
<dbReference type="EMBL" id="VBAO01000317">
    <property type="protein sequence ID" value="TMI79063.1"/>
    <property type="molecule type" value="Genomic_DNA"/>
</dbReference>
<sequence>MDEAHHLSDHDLRFVAETVGGEQGGAAHPLDHLRAREELLDVMLDDDRLVQRLLGDEQVLLQVSPRLVFSVLLRRVSRDLTQRPYTLERTPAETVAVFDAPQVRRFIAEPAIGRYLVDMLSSFVRTETVTVWVRRGERYRRRRFSTL</sequence>